<dbReference type="InterPro" id="IPR003593">
    <property type="entry name" value="AAA+_ATPase"/>
</dbReference>
<feature type="domain" description="AAA+ ATPase" evidence="16">
    <location>
        <begin position="1670"/>
        <end position="1825"/>
    </location>
</feature>
<dbReference type="GO" id="GO:0005524">
    <property type="term" value="F:ATP binding"/>
    <property type="evidence" value="ECO:0007669"/>
    <property type="project" value="UniProtKB-KW"/>
</dbReference>
<feature type="transmembrane region" description="Helical" evidence="15">
    <location>
        <begin position="113"/>
        <end position="134"/>
    </location>
</feature>
<protein>
    <recommendedName>
        <fullName evidence="6">Midasin</fullName>
    </recommendedName>
</protein>
<evidence type="ECO:0000259" key="16">
    <source>
        <dbReference type="SMART" id="SM00382"/>
    </source>
</evidence>
<dbReference type="FunFam" id="3.40.50.300:FF:004102">
    <property type="entry name" value="Uncharacterized protein"/>
    <property type="match status" value="1"/>
</dbReference>
<keyword evidence="7" id="KW-0813">Transport</keyword>
<name>A0A6P6YJ38_DERPT</name>
<sequence length="2249" mass="260970">MNLNKTLFMKYGTLILITLQTTVLVLTLRYSRKTSSPNEAYINSTAVLLSEFVKFFICIVVIIYSESIGGLYYILKDEIFGKPKEFSKILVPAFLYTVQNNLLFLALTNLDAATYQVTYQFKIITTALFSRLILHKDLSSRQWFSLFLLMFGVIFVQWPNDNRQRSSSSIQMNENRLIGLFAIIISSLSSGFSGVYFEKLIKISKAQSLWIRNLQLALLSCMFSSFTIILNDLDEMNIKGFFYGYNSLTFMVIGLQAFGGICVSLVMKYADNILKGFATTISIILSSLCSHFIFNDFSPSLNFLIGASLVVLSTMMYSLPMSSGKSTLIKYLALLTGRLEPPDIMSIQISDQIDTKYLLGSYITSEIPGEFVFNFGPLLKAIRDGNWIIFEDIDSASSELISSLVSIIESRNNGNIIGYEDKIDRFNNNFRIFFTKTLQKSDSIQSVNFTMLEKICYKVCLENFTKNQITDLIQKKWPNLNILLPRILEVYENLMNFQSETKPKRLIWVRDLLKWCNRLSKYFMKIQSEEISKFAYLDAMDCFTMFTSNRLKQQIAYTIGSCFNLSKNDCEHLIQQRNPKIIKNINQITIGRQSIEIDSKFSQNISDFAFTLNTTQLLERLLAGVSNQEPILLCGETGVGKTSTIQYLSNICGHRLNIINMNQQSSSLELFGGYKPVDFNSMIISIKEEYCKLFDQTFETKKNSAFKEKFDKLYFKQNWNLIIEIMINVCMKAFDKIEKENRKELLFEKWTKVQEKLKKLKSIMENGKKNQLTFTFIDGILTNAINNGEWILLDEINLAENETLQGLLSFLENDQTLMLFEKSTNQMIKVHKNFRLFACMNPATDVGKKELPIKIRNRFTEFFIDECDDRSQLRIIVCTYIQSMVDPKTIESIVEFYFQLKYDSKTLLKDMNGHRPIFSLRNLCRALQVIKYNPFQSINRSIYEAFSLAFLSNLDQQSYLIVQKMIERIIFHNKNLKFSESMKNMEKLFPLKNFVIIENYPIIKGPNEPFIDDNYILTATVSKNLRDVCRIISAGRTYPILLQGETSVGKTSLIQWLAQATGNICHRVNNHEHTDLQEYIGSYCSQTNGKIIFKNGILIEAMKNGHWIILDELNLAPTEVLEALNRVLDENRECFIAETQELIKAHSRFLLFATQNPPGKYAGRKVLSRAFRNRFIELNFNEIPIEELEIILHKKCMIPLSYSKRMVSVLTQLQKCRCKSDIFAGKHGFITLRDLFRWGYRYMKFAAKLDEKIRFFDWNQFLANQGFMLLAGRVRQKDDVILIEEILEKIFKCKISQEELFYSNEKKFESKTDIFSNTLVWTNAFKRLGTLIKEAIEFEEPILLVGETGCGKTTICQYFSSINQKTLKIINCHMNTESSDFLGSLRPNRNACIEQNEMLFEWIDGPLVMAMKNGDYFLVDEISLADDSVLERLNSVLELERTIFLAENNDSFGRIKANETFRYFATMNPGGDFGKKELSPALRDRFTEIWCPGFENMDDIYQIAFHNLEIIDDEIKQQISYGIRNFIQWFEQQIVQKHFIISVRDILSWTKFIDKTYSIKPQKLSLYDSFIHGAYLVYIDPFIIGNQSLLANKIDEIKMKCQKYLENLCEKFRNILSESENNSSFSNENQISIGPFSLPKLNQQNSPENYYWQSNGVHNNCIRLMRALQLDKPILLEGSPGVGKTSLIQALSSICCDSLIRINLSDQTDISDLFGCDLPVEGEGNAGKFEFRDGPFLTALKSQKSTWILLDELNLATQTVLEGLNACLDHRSEIFISELNKTFSVNKKQTRIFATQNPYSMDRSRKRLPKSFLNRFTIVYIEDLTDNDYYFILINMFPKISTNIIQRMISVNRKICEQIQNFSKKGSPFEFNLRDLIRWIQLFDKFQGKYSNIEPELFFNQIYTNKMRTIECKQKIQQICQEEFVNFKCQQTTPTMTYLNNSLFQMGSIISSRLVNNIDNRNIHYCFHQQFSIIESILICIEMNWLSILIGDSGIGKSHLIQLIANICGQQLNIIHANSEMDTIDLLGGFEQKDFNVDIKNLENEIVRYGFGEIVKQNHQLWSKFWSYIYRLSTNNLSKFKLKTMKKILNLFEDPQISSEFRNRLEKLETKIIENHNQDNGTFEWRDSSLVKSIQNGEWIVIENANLLNPAVLDRFNSLLEPDGCLTINEKGSIDGRITEIRPHQNFRLFFTMNPKYGELSRAMRNRGIEIVMLNENEDQLNSSMEEYRKILQEYGIPDQQEIEQMNRR</sequence>
<comment type="similarity">
    <text evidence="5">Belongs to the nucleotide-sugar transporter family. SLC35A subfamily.</text>
</comment>
<dbReference type="InterPro" id="IPR041190">
    <property type="entry name" value="Midasin_AAA_lid_5"/>
</dbReference>
<dbReference type="Gene3D" id="1.10.3730.20">
    <property type="match status" value="1"/>
</dbReference>
<dbReference type="SMART" id="SM00382">
    <property type="entry name" value="AAA"/>
    <property type="match status" value="5"/>
</dbReference>
<dbReference type="KEGG" id="dpte:113798907"/>
<dbReference type="PANTHER" id="PTHR48103:SF2">
    <property type="entry name" value="MIDASIN"/>
    <property type="match status" value="1"/>
</dbReference>
<keyword evidence="11 15" id="KW-1133">Transmembrane helix</keyword>
<evidence type="ECO:0000313" key="18">
    <source>
        <dbReference type="RefSeq" id="XP_027205295.1"/>
    </source>
</evidence>
<comment type="subcellular location">
    <subcellularLocation>
        <location evidence="1">Membrane</location>
        <topology evidence="1">Multi-pass membrane protein</topology>
    </subcellularLocation>
    <subcellularLocation>
        <location evidence="2">Nucleus</location>
        <location evidence="2">Nucleolus</location>
    </subcellularLocation>
    <subcellularLocation>
        <location evidence="3">Nucleus</location>
        <location evidence="3">Nucleoplasm</location>
    </subcellularLocation>
</comment>
<evidence type="ECO:0000256" key="5">
    <source>
        <dbReference type="ARBA" id="ARBA00009976"/>
    </source>
</evidence>
<dbReference type="OrthoDB" id="422220at2759"/>
<dbReference type="InParanoid" id="A0A6P6YJ38"/>
<evidence type="ECO:0000256" key="15">
    <source>
        <dbReference type="SAM" id="Phobius"/>
    </source>
</evidence>
<dbReference type="GO" id="GO:0000139">
    <property type="term" value="C:Golgi membrane"/>
    <property type="evidence" value="ECO:0007669"/>
    <property type="project" value="InterPro"/>
</dbReference>
<evidence type="ECO:0000256" key="14">
    <source>
        <dbReference type="ARBA" id="ARBA00023242"/>
    </source>
</evidence>
<gene>
    <name evidence="18" type="primary">LOC113798907</name>
</gene>
<dbReference type="Pfam" id="PF21108">
    <property type="entry name" value="MDN1_4th"/>
    <property type="match status" value="1"/>
</dbReference>
<keyword evidence="13" id="KW-0143">Chaperone</keyword>
<dbReference type="NCBIfam" id="TIGR00803">
    <property type="entry name" value="nst"/>
    <property type="match status" value="1"/>
</dbReference>
<evidence type="ECO:0000256" key="11">
    <source>
        <dbReference type="ARBA" id="ARBA00022989"/>
    </source>
</evidence>
<dbReference type="Pfam" id="PF17865">
    <property type="entry name" value="AAA_lid_5"/>
    <property type="match status" value="1"/>
</dbReference>
<dbReference type="InterPro" id="IPR037185">
    <property type="entry name" value="EmrE-like"/>
</dbReference>
<dbReference type="SUPFAM" id="SSF52540">
    <property type="entry name" value="P-loop containing nucleoside triphosphate hydrolases"/>
    <property type="match status" value="6"/>
</dbReference>
<dbReference type="RefSeq" id="XP_027205295.1">
    <property type="nucleotide sequence ID" value="XM_027349494.1"/>
</dbReference>
<keyword evidence="12 15" id="KW-0472">Membrane</keyword>
<dbReference type="Pfam" id="PF07728">
    <property type="entry name" value="AAA_5"/>
    <property type="match status" value="6"/>
</dbReference>
<feature type="transmembrane region" description="Helical" evidence="15">
    <location>
        <begin position="86"/>
        <end position="107"/>
    </location>
</feature>
<keyword evidence="9" id="KW-0547">Nucleotide-binding</keyword>
<feature type="transmembrane region" description="Helical" evidence="15">
    <location>
        <begin position="52"/>
        <end position="74"/>
    </location>
</feature>
<feature type="non-terminal residue" evidence="18">
    <location>
        <position position="2249"/>
    </location>
</feature>
<feature type="transmembrane region" description="Helical" evidence="15">
    <location>
        <begin position="141"/>
        <end position="158"/>
    </location>
</feature>
<dbReference type="Pfam" id="PF04142">
    <property type="entry name" value="Nuc_sug_transp"/>
    <property type="match status" value="1"/>
</dbReference>
<feature type="domain" description="AAA+ ATPase" evidence="16">
    <location>
        <begin position="1338"/>
        <end position="1496"/>
    </location>
</feature>
<dbReference type="InterPro" id="IPR007271">
    <property type="entry name" value="Nuc_sug_transpt"/>
</dbReference>
<keyword evidence="17" id="KW-1185">Reference proteome</keyword>
<feature type="domain" description="AAA+ ATPase" evidence="16">
    <location>
        <begin position="627"/>
        <end position="868"/>
    </location>
</feature>
<feature type="domain" description="AAA+ ATPase" evidence="16">
    <location>
        <begin position="1984"/>
        <end position="2219"/>
    </location>
</feature>
<evidence type="ECO:0000313" key="17">
    <source>
        <dbReference type="Proteomes" id="UP000515146"/>
    </source>
</evidence>
<feature type="transmembrane region" description="Helical" evidence="15">
    <location>
        <begin position="209"/>
        <end position="230"/>
    </location>
</feature>
<dbReference type="PANTHER" id="PTHR48103">
    <property type="entry name" value="MIDASIN-RELATED"/>
    <property type="match status" value="1"/>
</dbReference>
<dbReference type="OMA" id="KRCAIAP"/>
<dbReference type="GO" id="GO:0005730">
    <property type="term" value="C:nucleolus"/>
    <property type="evidence" value="ECO:0007669"/>
    <property type="project" value="UniProtKB-SubCell"/>
</dbReference>
<dbReference type="FunFam" id="3.40.50.300:FF:001384">
    <property type="entry name" value="Midasin"/>
    <property type="match status" value="1"/>
</dbReference>
<evidence type="ECO:0000256" key="3">
    <source>
        <dbReference type="ARBA" id="ARBA00004642"/>
    </source>
</evidence>
<dbReference type="InterPro" id="IPR048617">
    <property type="entry name" value="MDN1_AAA_lid_4"/>
</dbReference>
<keyword evidence="8 15" id="KW-0812">Transmembrane</keyword>
<evidence type="ECO:0000256" key="7">
    <source>
        <dbReference type="ARBA" id="ARBA00022597"/>
    </source>
</evidence>
<dbReference type="GO" id="GO:0015165">
    <property type="term" value="F:pyrimidine nucleotide-sugar transmembrane transporter activity"/>
    <property type="evidence" value="ECO:0007669"/>
    <property type="project" value="InterPro"/>
</dbReference>
<feature type="transmembrane region" description="Helical" evidence="15">
    <location>
        <begin position="273"/>
        <end position="294"/>
    </location>
</feature>
<dbReference type="Pfam" id="PF17867">
    <property type="entry name" value="AAA_lid_7"/>
    <property type="match status" value="3"/>
</dbReference>
<dbReference type="Proteomes" id="UP000515146">
    <property type="component" value="Unplaced"/>
</dbReference>
<evidence type="ECO:0000256" key="4">
    <source>
        <dbReference type="ARBA" id="ARBA00007188"/>
    </source>
</evidence>
<dbReference type="Gene3D" id="3.40.50.300">
    <property type="entry name" value="P-loop containing nucleotide triphosphate hydrolases"/>
    <property type="match status" value="6"/>
</dbReference>
<accession>A0A6P6YJ38</accession>
<dbReference type="GO" id="GO:0000027">
    <property type="term" value="P:ribosomal large subunit assembly"/>
    <property type="evidence" value="ECO:0007669"/>
    <property type="project" value="TreeGrafter"/>
</dbReference>
<feature type="transmembrane region" description="Helical" evidence="15">
    <location>
        <begin position="242"/>
        <end position="266"/>
    </location>
</feature>
<evidence type="ECO:0000256" key="2">
    <source>
        <dbReference type="ARBA" id="ARBA00004604"/>
    </source>
</evidence>
<reference evidence="18" key="1">
    <citation type="submission" date="2025-08" db="UniProtKB">
        <authorList>
            <consortium name="RefSeq"/>
        </authorList>
    </citation>
    <scope>IDENTIFICATION</scope>
    <source>
        <strain evidence="18">Airmid</strain>
    </source>
</reference>
<dbReference type="InterPro" id="IPR027417">
    <property type="entry name" value="P-loop_NTPase"/>
</dbReference>
<dbReference type="GO" id="GO:0030687">
    <property type="term" value="C:preribosome, large subunit precursor"/>
    <property type="evidence" value="ECO:0007669"/>
    <property type="project" value="TreeGrafter"/>
</dbReference>
<dbReference type="GO" id="GO:0005654">
    <property type="term" value="C:nucleoplasm"/>
    <property type="evidence" value="ECO:0007669"/>
    <property type="project" value="UniProtKB-SubCell"/>
</dbReference>
<proteinExistence type="inferred from homology"/>
<evidence type="ECO:0000256" key="8">
    <source>
        <dbReference type="ARBA" id="ARBA00022692"/>
    </source>
</evidence>
<dbReference type="GO" id="GO:0016887">
    <property type="term" value="F:ATP hydrolysis activity"/>
    <property type="evidence" value="ECO:0007669"/>
    <property type="project" value="InterPro"/>
</dbReference>
<dbReference type="SUPFAM" id="SSF103481">
    <property type="entry name" value="Multidrug resistance efflux transporter EmrE"/>
    <property type="match status" value="1"/>
</dbReference>
<organism evidence="17 18">
    <name type="scientific">Dermatophagoides pteronyssinus</name>
    <name type="common">European house dust mite</name>
    <dbReference type="NCBI Taxonomy" id="6956"/>
    <lineage>
        <taxon>Eukaryota</taxon>
        <taxon>Metazoa</taxon>
        <taxon>Ecdysozoa</taxon>
        <taxon>Arthropoda</taxon>
        <taxon>Chelicerata</taxon>
        <taxon>Arachnida</taxon>
        <taxon>Acari</taxon>
        <taxon>Acariformes</taxon>
        <taxon>Sarcoptiformes</taxon>
        <taxon>Astigmata</taxon>
        <taxon>Psoroptidia</taxon>
        <taxon>Analgoidea</taxon>
        <taxon>Pyroglyphidae</taxon>
        <taxon>Dermatophagoidinae</taxon>
        <taxon>Dermatophagoides</taxon>
    </lineage>
</organism>
<dbReference type="CDD" id="cd00009">
    <property type="entry name" value="AAA"/>
    <property type="match status" value="1"/>
</dbReference>
<evidence type="ECO:0000256" key="6">
    <source>
        <dbReference type="ARBA" id="ARBA00017143"/>
    </source>
</evidence>
<feature type="transmembrane region" description="Helical" evidence="15">
    <location>
        <begin position="178"/>
        <end position="197"/>
    </location>
</feature>
<dbReference type="FunFam" id="3.40.50.300:FF:000142">
    <property type="entry name" value="Midasin"/>
    <property type="match status" value="1"/>
</dbReference>
<dbReference type="InterPro" id="IPR040848">
    <property type="entry name" value="AAA_lid_7"/>
</dbReference>
<comment type="similarity">
    <text evidence="4">Belongs to the midasin family.</text>
</comment>
<evidence type="ECO:0000256" key="9">
    <source>
        <dbReference type="ARBA" id="ARBA00022741"/>
    </source>
</evidence>
<evidence type="ECO:0000256" key="13">
    <source>
        <dbReference type="ARBA" id="ARBA00023186"/>
    </source>
</evidence>
<keyword evidence="7" id="KW-0762">Sugar transport</keyword>
<evidence type="ECO:0000256" key="12">
    <source>
        <dbReference type="ARBA" id="ARBA00023136"/>
    </source>
</evidence>
<evidence type="ECO:0000256" key="1">
    <source>
        <dbReference type="ARBA" id="ARBA00004141"/>
    </source>
</evidence>
<dbReference type="GO" id="GO:0000055">
    <property type="term" value="P:ribosomal large subunit export from nucleus"/>
    <property type="evidence" value="ECO:0007669"/>
    <property type="project" value="TreeGrafter"/>
</dbReference>
<feature type="domain" description="AAA+ ATPase" evidence="16">
    <location>
        <begin position="1036"/>
        <end position="1181"/>
    </location>
</feature>
<dbReference type="InterPro" id="IPR011704">
    <property type="entry name" value="ATPase_dyneun-rel_AAA"/>
</dbReference>
<feature type="transmembrane region" description="Helical" evidence="15">
    <location>
        <begin position="12"/>
        <end position="32"/>
    </location>
</feature>
<keyword evidence="10" id="KW-0067">ATP-binding</keyword>
<keyword evidence="14" id="KW-0539">Nucleus</keyword>
<evidence type="ECO:0000256" key="10">
    <source>
        <dbReference type="ARBA" id="ARBA00022840"/>
    </source>
</evidence>